<dbReference type="Gene3D" id="3.90.76.10">
    <property type="entry name" value="Dipeptide-binding Protein, Domain 1"/>
    <property type="match status" value="1"/>
</dbReference>
<evidence type="ECO:0000256" key="2">
    <source>
        <dbReference type="ARBA" id="ARBA00005695"/>
    </source>
</evidence>
<dbReference type="GO" id="GO:0042597">
    <property type="term" value="C:periplasmic space"/>
    <property type="evidence" value="ECO:0007669"/>
    <property type="project" value="UniProtKB-ARBA"/>
</dbReference>
<name>A0A6J6BB24_9ZZZZ</name>
<gene>
    <name evidence="7" type="ORF">UFOPK1493_00002</name>
</gene>
<dbReference type="GO" id="GO:0030313">
    <property type="term" value="C:cell envelope"/>
    <property type="evidence" value="ECO:0007669"/>
    <property type="project" value="UniProtKB-SubCell"/>
</dbReference>
<comment type="subcellular location">
    <subcellularLocation>
        <location evidence="1">Cell envelope</location>
    </subcellularLocation>
</comment>
<feature type="compositionally biased region" description="Gly residues" evidence="5">
    <location>
        <begin position="65"/>
        <end position="81"/>
    </location>
</feature>
<dbReference type="GO" id="GO:0015833">
    <property type="term" value="P:peptide transport"/>
    <property type="evidence" value="ECO:0007669"/>
    <property type="project" value="TreeGrafter"/>
</dbReference>
<dbReference type="SUPFAM" id="SSF53850">
    <property type="entry name" value="Periplasmic binding protein-like II"/>
    <property type="match status" value="1"/>
</dbReference>
<sequence length="590" mass="61965">MSKKDARTIDAVRRTQGPIGNHVIDEFVGGRLSRRGFIRRGTIVGLSLPAIAAVISACGDDEPSSGGGTNTTTGGTTGGGTETTTAATSAPVAGGTLRVASGVPSAASANLDPVLVNDGAGLTLLSQVGQFLTVSNPDRTLVGQLATEWTPNADGSEWTFKINPAATFSDGSPVTAADVVATVERLVNPDNGSNALSAFATGKLSPGGATAADDQTVVFKLDAPMGNFPYIMSSDNYNAIILPASVADTTNFAADVIAGKIATSGPWTIASYDATTGITYAPNPNWWGDPLLLAGNEWIFYSDVNASVAAFLADEVDAIVKFEVAGGESLFDNPDVTVYEIPSANHRQIHLRTSEGPFSDVRIRQAMAMAIDRQTMIDGLFEGRASIANDTPFFNVFPSSGNQPAVAFDLDKAKALVEEAGGGFDVTLYGINYFEGPDLAVLLQNAAREIGINIDIQLRDDYYDNNWVRTYDPSVPGSDIGITDYGHRGVPDVYLTAPLRSFDKQPDSGGVWNAAEYSSADYDTAVDEYSSATDLQSQQAAAEKVAGILQADVPMLIPYNINYLSCTKTSVTGVQPDAMGHFFTAKAAKA</sequence>
<organism evidence="7">
    <name type="scientific">freshwater metagenome</name>
    <dbReference type="NCBI Taxonomy" id="449393"/>
    <lineage>
        <taxon>unclassified sequences</taxon>
        <taxon>metagenomes</taxon>
        <taxon>ecological metagenomes</taxon>
    </lineage>
</organism>
<dbReference type="CDD" id="cd08503">
    <property type="entry name" value="PBP2_NikA_DppA_OppA_like_17"/>
    <property type="match status" value="1"/>
</dbReference>
<dbReference type="AlphaFoldDB" id="A0A6J6BB24"/>
<reference evidence="7" key="1">
    <citation type="submission" date="2020-05" db="EMBL/GenBank/DDBJ databases">
        <authorList>
            <person name="Chiriac C."/>
            <person name="Salcher M."/>
            <person name="Ghai R."/>
            <person name="Kavagutti S V."/>
        </authorList>
    </citation>
    <scope>NUCLEOTIDE SEQUENCE</scope>
</reference>
<dbReference type="InterPro" id="IPR030678">
    <property type="entry name" value="Peptide/Ni-bd"/>
</dbReference>
<dbReference type="PANTHER" id="PTHR30290">
    <property type="entry name" value="PERIPLASMIC BINDING COMPONENT OF ABC TRANSPORTER"/>
    <property type="match status" value="1"/>
</dbReference>
<dbReference type="InterPro" id="IPR039424">
    <property type="entry name" value="SBP_5"/>
</dbReference>
<evidence type="ECO:0000313" key="7">
    <source>
        <dbReference type="EMBL" id="CAB4536172.1"/>
    </source>
</evidence>
<dbReference type="Pfam" id="PF00496">
    <property type="entry name" value="SBP_bac_5"/>
    <property type="match status" value="1"/>
</dbReference>
<dbReference type="PANTHER" id="PTHR30290:SF10">
    <property type="entry name" value="PERIPLASMIC OLIGOPEPTIDE-BINDING PROTEIN-RELATED"/>
    <property type="match status" value="1"/>
</dbReference>
<dbReference type="InterPro" id="IPR000914">
    <property type="entry name" value="SBP_5_dom"/>
</dbReference>
<feature type="region of interest" description="Disordered" evidence="5">
    <location>
        <begin position="59"/>
        <end position="92"/>
    </location>
</feature>
<dbReference type="GO" id="GO:1904680">
    <property type="term" value="F:peptide transmembrane transporter activity"/>
    <property type="evidence" value="ECO:0007669"/>
    <property type="project" value="TreeGrafter"/>
</dbReference>
<feature type="domain" description="Solute-binding protein family 5" evidence="6">
    <location>
        <begin position="141"/>
        <end position="464"/>
    </location>
</feature>
<evidence type="ECO:0000256" key="3">
    <source>
        <dbReference type="ARBA" id="ARBA00022448"/>
    </source>
</evidence>
<dbReference type="Gene3D" id="3.40.190.10">
    <property type="entry name" value="Periplasmic binding protein-like II"/>
    <property type="match status" value="1"/>
</dbReference>
<feature type="compositionally biased region" description="Low complexity" evidence="5">
    <location>
        <begin position="82"/>
        <end position="92"/>
    </location>
</feature>
<evidence type="ECO:0000259" key="6">
    <source>
        <dbReference type="Pfam" id="PF00496"/>
    </source>
</evidence>
<dbReference type="Gene3D" id="3.10.105.10">
    <property type="entry name" value="Dipeptide-binding Protein, Domain 3"/>
    <property type="match status" value="1"/>
</dbReference>
<evidence type="ECO:0000256" key="4">
    <source>
        <dbReference type="ARBA" id="ARBA00022729"/>
    </source>
</evidence>
<accession>A0A6J6BB24</accession>
<dbReference type="GO" id="GO:0043190">
    <property type="term" value="C:ATP-binding cassette (ABC) transporter complex"/>
    <property type="evidence" value="ECO:0007669"/>
    <property type="project" value="InterPro"/>
</dbReference>
<keyword evidence="3" id="KW-0813">Transport</keyword>
<proteinExistence type="inferred from homology"/>
<protein>
    <submittedName>
        <fullName evidence="7">Unannotated protein</fullName>
    </submittedName>
</protein>
<keyword evidence="4" id="KW-0732">Signal</keyword>
<evidence type="ECO:0000256" key="5">
    <source>
        <dbReference type="SAM" id="MobiDB-lite"/>
    </source>
</evidence>
<evidence type="ECO:0000256" key="1">
    <source>
        <dbReference type="ARBA" id="ARBA00004196"/>
    </source>
</evidence>
<comment type="similarity">
    <text evidence="2">Belongs to the bacterial solute-binding protein 5 family.</text>
</comment>
<dbReference type="PIRSF" id="PIRSF002741">
    <property type="entry name" value="MppA"/>
    <property type="match status" value="1"/>
</dbReference>
<dbReference type="EMBL" id="CAEZSR010000001">
    <property type="protein sequence ID" value="CAB4536172.1"/>
    <property type="molecule type" value="Genomic_DNA"/>
</dbReference>